<dbReference type="AlphaFoldDB" id="A0A8S4RPG4"/>
<evidence type="ECO:0000256" key="1">
    <source>
        <dbReference type="SAM" id="MobiDB-lite"/>
    </source>
</evidence>
<evidence type="ECO:0000313" key="2">
    <source>
        <dbReference type="EMBL" id="CAH2238249.1"/>
    </source>
</evidence>
<dbReference type="EMBL" id="CAKXAJ010025329">
    <property type="protein sequence ID" value="CAH2238249.1"/>
    <property type="molecule type" value="Genomic_DNA"/>
</dbReference>
<feature type="compositionally biased region" description="Low complexity" evidence="1">
    <location>
        <begin position="29"/>
        <end position="39"/>
    </location>
</feature>
<proteinExistence type="predicted"/>
<gene>
    <name evidence="2" type="primary">jg11528</name>
    <name evidence="2" type="ORF">PAEG_LOCUS15386</name>
</gene>
<protein>
    <submittedName>
        <fullName evidence="2">Jg11528 protein</fullName>
    </submittedName>
</protein>
<feature type="region of interest" description="Disordered" evidence="1">
    <location>
        <begin position="23"/>
        <end position="44"/>
    </location>
</feature>
<keyword evidence="3" id="KW-1185">Reference proteome</keyword>
<sequence length="89" mass="9837">MRCRLNNATPKCNRMVVGLSRQVQGKHVAPPTRAAPSARPLHRVGPPTRIALQIHDYNAEEIYLVGWEVEMNLGLSSNSPLLPLSSTPR</sequence>
<evidence type="ECO:0000313" key="3">
    <source>
        <dbReference type="Proteomes" id="UP000838756"/>
    </source>
</evidence>
<organism evidence="2 3">
    <name type="scientific">Pararge aegeria aegeria</name>
    <dbReference type="NCBI Taxonomy" id="348720"/>
    <lineage>
        <taxon>Eukaryota</taxon>
        <taxon>Metazoa</taxon>
        <taxon>Ecdysozoa</taxon>
        <taxon>Arthropoda</taxon>
        <taxon>Hexapoda</taxon>
        <taxon>Insecta</taxon>
        <taxon>Pterygota</taxon>
        <taxon>Neoptera</taxon>
        <taxon>Endopterygota</taxon>
        <taxon>Lepidoptera</taxon>
        <taxon>Glossata</taxon>
        <taxon>Ditrysia</taxon>
        <taxon>Papilionoidea</taxon>
        <taxon>Nymphalidae</taxon>
        <taxon>Satyrinae</taxon>
        <taxon>Satyrini</taxon>
        <taxon>Parargina</taxon>
        <taxon>Pararge</taxon>
    </lineage>
</organism>
<reference evidence="2" key="1">
    <citation type="submission" date="2022-03" db="EMBL/GenBank/DDBJ databases">
        <authorList>
            <person name="Lindestad O."/>
        </authorList>
    </citation>
    <scope>NUCLEOTIDE SEQUENCE</scope>
</reference>
<accession>A0A8S4RPG4</accession>
<name>A0A8S4RPG4_9NEOP</name>
<comment type="caution">
    <text evidence="2">The sequence shown here is derived from an EMBL/GenBank/DDBJ whole genome shotgun (WGS) entry which is preliminary data.</text>
</comment>
<dbReference type="Proteomes" id="UP000838756">
    <property type="component" value="Unassembled WGS sequence"/>
</dbReference>